<evidence type="ECO:0000313" key="1">
    <source>
        <dbReference type="EMBL" id="DAF95653.1"/>
    </source>
</evidence>
<organism evidence="1">
    <name type="scientific">Myoviridae sp. ctCo31</name>
    <dbReference type="NCBI Taxonomy" id="2825053"/>
    <lineage>
        <taxon>Viruses</taxon>
        <taxon>Duplodnaviria</taxon>
        <taxon>Heunggongvirae</taxon>
        <taxon>Uroviricota</taxon>
        <taxon>Caudoviricetes</taxon>
    </lineage>
</organism>
<proteinExistence type="predicted"/>
<sequence length="47" mass="5665">MTHCRKRNAIIIHRCFYSITYNIIIHCRTTLLAKYMIYSTFIVLQLS</sequence>
<reference evidence="1" key="1">
    <citation type="journal article" date="2021" name="Proc. Natl. Acad. Sci. U.S.A.">
        <title>A Catalog of Tens of Thousands of Viruses from Human Metagenomes Reveals Hidden Associations with Chronic Diseases.</title>
        <authorList>
            <person name="Tisza M.J."/>
            <person name="Buck C.B."/>
        </authorList>
    </citation>
    <scope>NUCLEOTIDE SEQUENCE</scope>
    <source>
        <strain evidence="1">CtCo31</strain>
    </source>
</reference>
<accession>A0A8S5UME3</accession>
<protein>
    <submittedName>
        <fullName evidence="1">Uncharacterized protein</fullName>
    </submittedName>
</protein>
<name>A0A8S5UME3_9CAUD</name>
<dbReference type="EMBL" id="BK016109">
    <property type="protein sequence ID" value="DAF95653.1"/>
    <property type="molecule type" value="Genomic_DNA"/>
</dbReference>